<proteinExistence type="predicted"/>
<gene>
    <name evidence="1" type="ORF">MOQ58_01445</name>
</gene>
<name>A0ABY8MUS5_9PSED</name>
<dbReference type="RefSeq" id="WP_280162693.1">
    <property type="nucleotide sequence ID" value="NZ_CP093428.1"/>
</dbReference>
<reference evidence="1 2" key="1">
    <citation type="submission" date="2022-03" db="EMBL/GenBank/DDBJ databases">
        <title>Plant growth promoting endophytes with ACC deaminase activity.</title>
        <authorList>
            <person name="Charles T."/>
            <person name="Van Dyk A."/>
            <person name="Cheng J."/>
            <person name="Heil J."/>
        </authorList>
    </citation>
    <scope>NUCLEOTIDE SEQUENCE [LARGE SCALE GENOMIC DNA]</scope>
    <source>
        <strain evidence="1 2">8R6</strain>
    </source>
</reference>
<dbReference type="EMBL" id="CP093428">
    <property type="protein sequence ID" value="WGK90876.1"/>
    <property type="molecule type" value="Genomic_DNA"/>
</dbReference>
<evidence type="ECO:0000313" key="2">
    <source>
        <dbReference type="Proteomes" id="UP001243713"/>
    </source>
</evidence>
<dbReference type="Proteomes" id="UP001243713">
    <property type="component" value="Chromosome"/>
</dbReference>
<keyword evidence="2" id="KW-1185">Reference proteome</keyword>
<evidence type="ECO:0000313" key="1">
    <source>
        <dbReference type="EMBL" id="WGK90876.1"/>
    </source>
</evidence>
<protein>
    <submittedName>
        <fullName evidence="1">Uncharacterized protein</fullName>
    </submittedName>
</protein>
<organism evidence="1 2">
    <name type="scientific">Pseudomonas migulae</name>
    <dbReference type="NCBI Taxonomy" id="78543"/>
    <lineage>
        <taxon>Bacteria</taxon>
        <taxon>Pseudomonadati</taxon>
        <taxon>Pseudomonadota</taxon>
        <taxon>Gammaproteobacteria</taxon>
        <taxon>Pseudomonadales</taxon>
        <taxon>Pseudomonadaceae</taxon>
        <taxon>Pseudomonas</taxon>
    </lineage>
</organism>
<accession>A0ABY8MUS5</accession>
<sequence>MSFFTIDGFNTEHFAHDEHIQQLLQGWKKSIDRYLRNVEKAIGESCCDAPWWYNERTSISVLAGAAWINQWSALEEYSTTKRGAPDENFEKNHRTGRADLMVQTPEVSFAFEAKQAWQRIGTRTTAGVRSKNILKKKKSAWKDVRELSVQEADYRFSATFAAPFFPDSDFEKLLENSGKKPVTAYIKAWYEELHEQLSRQTRGRPHYMAAYFPDPESGLVTSTSGFHYPGAVLILEQCQKGN</sequence>